<dbReference type="InterPro" id="IPR046820">
    <property type="entry name" value="MmeI_TRD"/>
</dbReference>
<comment type="catalytic activity">
    <reaction evidence="5">
        <text>a 2'-deoxyadenosine in DNA + S-adenosyl-L-methionine = an N(6)-methyl-2'-deoxyadenosine in DNA + S-adenosyl-L-homocysteine + H(+)</text>
        <dbReference type="Rhea" id="RHEA:15197"/>
        <dbReference type="Rhea" id="RHEA-COMP:12418"/>
        <dbReference type="Rhea" id="RHEA-COMP:12419"/>
        <dbReference type="ChEBI" id="CHEBI:15378"/>
        <dbReference type="ChEBI" id="CHEBI:57856"/>
        <dbReference type="ChEBI" id="CHEBI:59789"/>
        <dbReference type="ChEBI" id="CHEBI:90615"/>
        <dbReference type="ChEBI" id="CHEBI:90616"/>
        <dbReference type="EC" id="2.1.1.72"/>
    </reaction>
</comment>
<evidence type="ECO:0000259" key="7">
    <source>
        <dbReference type="Pfam" id="PF20466"/>
    </source>
</evidence>
<dbReference type="GO" id="GO:0003676">
    <property type="term" value="F:nucleic acid binding"/>
    <property type="evidence" value="ECO:0007669"/>
    <property type="project" value="InterPro"/>
</dbReference>
<keyword evidence="2" id="KW-0489">Methyltransferase</keyword>
<dbReference type="PRINTS" id="PR00507">
    <property type="entry name" value="N12N6MTFRASE"/>
</dbReference>
<reference evidence="8 9" key="1">
    <citation type="submission" date="2020-04" db="EMBL/GenBank/DDBJ databases">
        <authorList>
            <person name="Depoorter E."/>
        </authorList>
    </citation>
    <scope>NUCLEOTIDE SEQUENCE [LARGE SCALE GENOMIC DNA]</scope>
    <source>
        <strain evidence="8 9">BCC0217</strain>
    </source>
</reference>
<proteinExistence type="predicted"/>
<feature type="domain" description="MmeI-like target recognition" evidence="7">
    <location>
        <begin position="899"/>
        <end position="1090"/>
    </location>
</feature>
<dbReference type="GO" id="GO:0009007">
    <property type="term" value="F:site-specific DNA-methyltransferase (adenine-specific) activity"/>
    <property type="evidence" value="ECO:0007669"/>
    <property type="project" value="UniProtKB-EC"/>
</dbReference>
<keyword evidence="4" id="KW-0949">S-adenosyl-L-methionine</keyword>
<evidence type="ECO:0000313" key="9">
    <source>
        <dbReference type="Proteomes" id="UP000494301"/>
    </source>
</evidence>
<dbReference type="InterPro" id="IPR002052">
    <property type="entry name" value="DNA_methylase_N6_adenine_CS"/>
</dbReference>
<evidence type="ECO:0000259" key="6">
    <source>
        <dbReference type="Pfam" id="PF07669"/>
    </source>
</evidence>
<dbReference type="EC" id="2.1.1.72" evidence="1"/>
<protein>
    <recommendedName>
        <fullName evidence="1">site-specific DNA-methyltransferase (adenine-specific)</fullName>
        <ecNumber evidence="1">2.1.1.72</ecNumber>
    </recommendedName>
</protein>
<dbReference type="PANTHER" id="PTHR33841:SF1">
    <property type="entry name" value="DNA METHYLTRANSFERASE A"/>
    <property type="match status" value="1"/>
</dbReference>
<evidence type="ECO:0000256" key="1">
    <source>
        <dbReference type="ARBA" id="ARBA00011900"/>
    </source>
</evidence>
<dbReference type="GO" id="GO:0006304">
    <property type="term" value="P:DNA modification"/>
    <property type="evidence" value="ECO:0007669"/>
    <property type="project" value="InterPro"/>
</dbReference>
<dbReference type="PROSITE" id="PS00092">
    <property type="entry name" value="N6_MTASE"/>
    <property type="match status" value="1"/>
</dbReference>
<keyword evidence="3" id="KW-0808">Transferase</keyword>
<dbReference type="PANTHER" id="PTHR33841">
    <property type="entry name" value="DNA METHYLTRANSFERASE YEEA-RELATED"/>
    <property type="match status" value="1"/>
</dbReference>
<dbReference type="EMBL" id="CABWIL020000015">
    <property type="protein sequence ID" value="CAB3967272.1"/>
    <property type="molecule type" value="Genomic_DNA"/>
</dbReference>
<evidence type="ECO:0000256" key="3">
    <source>
        <dbReference type="ARBA" id="ARBA00022679"/>
    </source>
</evidence>
<evidence type="ECO:0000256" key="5">
    <source>
        <dbReference type="ARBA" id="ARBA00047942"/>
    </source>
</evidence>
<dbReference type="InterPro" id="IPR050953">
    <property type="entry name" value="N4_N6_ade-DNA_methylase"/>
</dbReference>
<dbReference type="GO" id="GO:0032259">
    <property type="term" value="P:methylation"/>
    <property type="evidence" value="ECO:0007669"/>
    <property type="project" value="UniProtKB-KW"/>
</dbReference>
<name>A0A6J5J6F5_9BURK</name>
<dbReference type="Pfam" id="PF20466">
    <property type="entry name" value="MmeI_TRD"/>
    <property type="match status" value="1"/>
</dbReference>
<sequence length="1429" mass="160444">MNYPSIRIEGSILSPDVLGRLDDVAGQRPTDFGLEGTARVKDEIARAWADAQDYWRIFQRKLESLRPESSATTETRQQWVLPLLGLLGYQLEYQAKSAEANGKLYPLSHRVTNRGGTVVHVVGARDPAGLDRKPEPRPGVLRMSAHAIVQEYLNLTDELYALVTNGRVLRLLRDSSRLIKLTYLEFDLDRIFGDGLFADFAVLYRLLHASRLPANSDEAAHSWIERYHQDSLDAGSRIREGLSRAVEQAIVGLANGFLQHKFNEALREQVVSGQLSAADFYKQLLRLIYRLLFLMVIEERGLVFPPSTPTRQRDIYEQFYSVTRLRRLSEKRHLADRNHADLWPALRTSFGLFEAGGPGAKLGVPPLAGDLFDPQAVATLAGCTLGNDALLAALRALSLYHHLDTGQLIRANYGALNVEEFGSVYEGLLEYEPIISIDGARTSFAFKRGDERANTGSHYTPDELVQPLIKHSVDHLIAERLNAPDPQAALLSLRVADVACGSGHILLAAARRIGLELAIVRTGEDQPSPLALRAAVRDVISHCIYGVDLNPLAVELCKVALWLEAHVPGEPLNFLDHHIKCGNAIVGYMRREDIELRGIPDEAFVAMPGDDRAIATQLRQRNRMERAGQRTMRFASQVERQFDATLVRWRELEALPEHTPEEVELKRRRFDVLSHSVEALRMERLAALPIAQFYIPKLKSPSAMHITEEEFRAYWKGESKPQGHAIAEAWELAERKRFFHWFLAFPEVMAGGGFDCILGNPPYLGGQDLSGSYGHPFCHYVKWEYAPAGLSDLVVYFIRRIFGLLKPLGFISFLTTNSIKDGDIRRDGLEQIIAAGGTINHAVRAIKWPGSAKLVVAAVTIRKGAWDQPRVLDGRAVGTISAFLDDAIDAGEPLKIQLNAARMFQGSIFLGDGFLMDHSEAEKLRKDDPKNSDVLFPIINGQELNRDPEQRPGRTIINFFDWPIERARGYKEPFHIVESSVKPFRATQNRERYRDVWWVYAEHRPGLTNAIKKIRRCFIAARTTKHLNFSVSPTNRVFSDALYVLASDRWDHYAVVQSTLHEVWARKYSGALKQDLRYSPSNCFETFAFPGDLWRTADATLANLGEQYHEHRQHLMRELWLGVTDVYNLFHARDLSPELVAKVSKSSLDVARKGFEGLLELRRLHVALDNAVRDTYGWNELNLGHDFIEVETLPENDRVRYTFSLASRKEVLKRLLALNHERASQEAREAPEKGKTKRPSIKRVAKAVPPTLLVGAPAFETVLAEVAELPNAIWASAGEDPVTNDTLALAAVLKAFAAPAEMQQVRLAALMCAEPRLFSRIAPAPVALQWCQLIGDQAKELPVGIDRLVPVARTSFGVAVKKMRARGELVEESLLDTWAPGDGLQFYDTSSWADGRARWVVGWLKEKDMGQLLQGLPLDLMEFVNEQAA</sequence>
<dbReference type="SUPFAM" id="SSF53335">
    <property type="entry name" value="S-adenosyl-L-methionine-dependent methyltransferases"/>
    <property type="match status" value="1"/>
</dbReference>
<dbReference type="InterPro" id="IPR011639">
    <property type="entry name" value="MethylTrfase_TaqI-like_dom"/>
</dbReference>
<organism evidence="8 9">
    <name type="scientific">Burkholderia aenigmatica</name>
    <dbReference type="NCBI Taxonomy" id="2015348"/>
    <lineage>
        <taxon>Bacteria</taxon>
        <taxon>Pseudomonadati</taxon>
        <taxon>Pseudomonadota</taxon>
        <taxon>Betaproteobacteria</taxon>
        <taxon>Burkholderiales</taxon>
        <taxon>Burkholderiaceae</taxon>
        <taxon>Burkholderia</taxon>
        <taxon>Burkholderia cepacia complex</taxon>
    </lineage>
</organism>
<accession>A0A6J5J6F5</accession>
<evidence type="ECO:0000313" key="8">
    <source>
        <dbReference type="EMBL" id="CAB3967272.1"/>
    </source>
</evidence>
<dbReference type="Proteomes" id="UP000494301">
    <property type="component" value="Unassembled WGS sequence"/>
</dbReference>
<feature type="domain" description="Type II methyltransferase M.TaqI-like" evidence="6">
    <location>
        <begin position="542"/>
        <end position="819"/>
    </location>
</feature>
<dbReference type="RefSeq" id="WP_175222301.1">
    <property type="nucleotide sequence ID" value="NZ_CABWIL020000015.1"/>
</dbReference>
<evidence type="ECO:0000256" key="4">
    <source>
        <dbReference type="ARBA" id="ARBA00022691"/>
    </source>
</evidence>
<dbReference type="InterPro" id="IPR029063">
    <property type="entry name" value="SAM-dependent_MTases_sf"/>
</dbReference>
<dbReference type="Gene3D" id="3.40.50.150">
    <property type="entry name" value="Vaccinia Virus protein VP39"/>
    <property type="match status" value="2"/>
</dbReference>
<gene>
    <name evidence="8" type="ORF">BLA3211_04377</name>
</gene>
<evidence type="ECO:0000256" key="2">
    <source>
        <dbReference type="ARBA" id="ARBA00022603"/>
    </source>
</evidence>
<dbReference type="Pfam" id="PF07669">
    <property type="entry name" value="Eco57I"/>
    <property type="match status" value="1"/>
</dbReference>